<feature type="compositionally biased region" description="Basic residues" evidence="2">
    <location>
        <begin position="199"/>
        <end position="209"/>
    </location>
</feature>
<evidence type="ECO:0000256" key="1">
    <source>
        <dbReference type="PROSITE-ProRule" id="PRU00042"/>
    </source>
</evidence>
<evidence type="ECO:0000259" key="3">
    <source>
        <dbReference type="PROSITE" id="PS50157"/>
    </source>
</evidence>
<evidence type="ECO:0000313" key="4">
    <source>
        <dbReference type="EMBL" id="KAK0712529.1"/>
    </source>
</evidence>
<keyword evidence="5" id="KW-1185">Reference proteome</keyword>
<organism evidence="4 5">
    <name type="scientific">Lasiosphaeria miniovina</name>
    <dbReference type="NCBI Taxonomy" id="1954250"/>
    <lineage>
        <taxon>Eukaryota</taxon>
        <taxon>Fungi</taxon>
        <taxon>Dikarya</taxon>
        <taxon>Ascomycota</taxon>
        <taxon>Pezizomycotina</taxon>
        <taxon>Sordariomycetes</taxon>
        <taxon>Sordariomycetidae</taxon>
        <taxon>Sordariales</taxon>
        <taxon>Lasiosphaeriaceae</taxon>
        <taxon>Lasiosphaeria</taxon>
    </lineage>
</organism>
<keyword evidence="1" id="KW-0862">Zinc</keyword>
<keyword evidence="1" id="KW-0479">Metal-binding</keyword>
<keyword evidence="1" id="KW-0863">Zinc-finger</keyword>
<feature type="region of interest" description="Disordered" evidence="2">
    <location>
        <begin position="82"/>
        <end position="112"/>
    </location>
</feature>
<feature type="compositionally biased region" description="Basic and acidic residues" evidence="2">
    <location>
        <begin position="174"/>
        <end position="188"/>
    </location>
</feature>
<comment type="caution">
    <text evidence="4">The sequence shown here is derived from an EMBL/GenBank/DDBJ whole genome shotgun (WGS) entry which is preliminary data.</text>
</comment>
<dbReference type="EMBL" id="JAUIRO010000005">
    <property type="protein sequence ID" value="KAK0712529.1"/>
    <property type="molecule type" value="Genomic_DNA"/>
</dbReference>
<reference evidence="4" key="1">
    <citation type="submission" date="2023-06" db="EMBL/GenBank/DDBJ databases">
        <title>Genome-scale phylogeny and comparative genomics of the fungal order Sordariales.</title>
        <authorList>
            <consortium name="Lawrence Berkeley National Laboratory"/>
            <person name="Hensen N."/>
            <person name="Bonometti L."/>
            <person name="Westerberg I."/>
            <person name="Brannstrom I.O."/>
            <person name="Guillou S."/>
            <person name="Cros-Aarteil S."/>
            <person name="Calhoun S."/>
            <person name="Haridas S."/>
            <person name="Kuo A."/>
            <person name="Mondo S."/>
            <person name="Pangilinan J."/>
            <person name="Riley R."/>
            <person name="LaButti K."/>
            <person name="Andreopoulos B."/>
            <person name="Lipzen A."/>
            <person name="Chen C."/>
            <person name="Yanf M."/>
            <person name="Daum C."/>
            <person name="Ng V."/>
            <person name="Clum A."/>
            <person name="Steindorff A."/>
            <person name="Ohm R."/>
            <person name="Martin F."/>
            <person name="Silar P."/>
            <person name="Natvig D."/>
            <person name="Lalanne C."/>
            <person name="Gautier V."/>
            <person name="Ament-velasquez S.L."/>
            <person name="Kruys A."/>
            <person name="Hutchinson M.I."/>
            <person name="Powell A.J."/>
            <person name="Barry K."/>
            <person name="Miller A.N."/>
            <person name="Grigoriev I.V."/>
            <person name="Debuchy R."/>
            <person name="Gladieux P."/>
            <person name="Thoren M.H."/>
            <person name="Johannesson H."/>
        </authorList>
    </citation>
    <scope>NUCLEOTIDE SEQUENCE</scope>
    <source>
        <strain evidence="4">SMH2392-1A</strain>
    </source>
</reference>
<feature type="region of interest" description="Disordered" evidence="2">
    <location>
        <begin position="173"/>
        <end position="209"/>
    </location>
</feature>
<feature type="compositionally biased region" description="Polar residues" evidence="2">
    <location>
        <begin position="38"/>
        <end position="52"/>
    </location>
</feature>
<dbReference type="InterPro" id="IPR013087">
    <property type="entry name" value="Znf_C2H2_type"/>
</dbReference>
<gene>
    <name evidence="4" type="ORF">B0T26DRAFT_779823</name>
</gene>
<proteinExistence type="predicted"/>
<accession>A0AA40AAX6</accession>
<feature type="compositionally biased region" description="Polar residues" evidence="2">
    <location>
        <begin position="82"/>
        <end position="108"/>
    </location>
</feature>
<dbReference type="GO" id="GO:0008270">
    <property type="term" value="F:zinc ion binding"/>
    <property type="evidence" value="ECO:0007669"/>
    <property type="project" value="UniProtKB-KW"/>
</dbReference>
<evidence type="ECO:0000313" key="5">
    <source>
        <dbReference type="Proteomes" id="UP001172101"/>
    </source>
</evidence>
<dbReference type="PROSITE" id="PS00028">
    <property type="entry name" value="ZINC_FINGER_C2H2_1"/>
    <property type="match status" value="1"/>
</dbReference>
<feature type="domain" description="C2H2-type" evidence="3">
    <location>
        <begin position="117"/>
        <end position="142"/>
    </location>
</feature>
<dbReference type="Proteomes" id="UP001172101">
    <property type="component" value="Unassembled WGS sequence"/>
</dbReference>
<name>A0AA40AAX6_9PEZI</name>
<dbReference type="RefSeq" id="XP_060293852.1">
    <property type="nucleotide sequence ID" value="XM_060446675.1"/>
</dbReference>
<protein>
    <recommendedName>
        <fullName evidence="3">C2H2-type domain-containing protein</fullName>
    </recommendedName>
</protein>
<dbReference type="AlphaFoldDB" id="A0AA40AAX6"/>
<feature type="region of interest" description="Disordered" evidence="2">
    <location>
        <begin position="25"/>
        <end position="67"/>
    </location>
</feature>
<sequence>MSGNDLPSSANIPIDPNLESLESFSDLSLDAHPPGILTDNSYGYTPSPSNPDTHYAGPSTAVSPWADPNSTAAYLATTTNVNAYTPAGSTPSALDAQYETQQQENSDFSDGALGPPFLCRDSGCERSFDRKCDRDKHNKKHTKPIGCEYCPEGYYQGTAQKRDWHRHMWTNHPETAREQDVPKEEDRCPTCGQKGRKDNIRRHRKKLKH</sequence>
<evidence type="ECO:0000256" key="2">
    <source>
        <dbReference type="SAM" id="MobiDB-lite"/>
    </source>
</evidence>
<dbReference type="PROSITE" id="PS50157">
    <property type="entry name" value="ZINC_FINGER_C2H2_2"/>
    <property type="match status" value="1"/>
</dbReference>
<dbReference type="GeneID" id="85329945"/>
<dbReference type="Gene3D" id="3.30.160.60">
    <property type="entry name" value="Classic Zinc Finger"/>
    <property type="match status" value="1"/>
</dbReference>